<evidence type="ECO:0000256" key="7">
    <source>
        <dbReference type="ARBA" id="ARBA00023136"/>
    </source>
</evidence>
<comment type="subcellular location">
    <subcellularLocation>
        <location evidence="1">Membrane</location>
        <topology evidence="1">Multi-pass membrane protein</topology>
    </subcellularLocation>
</comment>
<dbReference type="EMBL" id="OC860869">
    <property type="protein sequence ID" value="CAD7628973.1"/>
    <property type="molecule type" value="Genomic_DNA"/>
</dbReference>
<evidence type="ECO:0000313" key="16">
    <source>
        <dbReference type="Proteomes" id="UP000759131"/>
    </source>
</evidence>
<evidence type="ECO:0000256" key="1">
    <source>
        <dbReference type="ARBA" id="ARBA00004141"/>
    </source>
</evidence>
<dbReference type="Proteomes" id="UP000759131">
    <property type="component" value="Unassembled WGS sequence"/>
</dbReference>
<dbReference type="AlphaFoldDB" id="A0A7R9KVB7"/>
<dbReference type="GO" id="GO:0015276">
    <property type="term" value="F:ligand-gated monoatomic ion channel activity"/>
    <property type="evidence" value="ECO:0007669"/>
    <property type="project" value="InterPro"/>
</dbReference>
<keyword evidence="4 12" id="KW-0812">Transmembrane</keyword>
<protein>
    <submittedName>
        <fullName evidence="15">Uncharacterized protein</fullName>
    </submittedName>
</protein>
<gene>
    <name evidence="15" type="ORF">OSB1V03_LOCUS9391</name>
</gene>
<keyword evidence="10" id="KW-1071">Ligand-gated ion channel</keyword>
<comment type="similarity">
    <text evidence="2">Belongs to the glutamate-gated ion channel (TC 1.A.10.1) family.</text>
</comment>
<feature type="domain" description="Ionotropic glutamate receptor C-terminal" evidence="13">
    <location>
        <begin position="45"/>
        <end position="77"/>
    </location>
</feature>
<proteinExistence type="inferred from homology"/>
<evidence type="ECO:0000259" key="14">
    <source>
        <dbReference type="Pfam" id="PF10613"/>
    </source>
</evidence>
<accession>A0A7R9KVB7</accession>
<dbReference type="GO" id="GO:0016020">
    <property type="term" value="C:membrane"/>
    <property type="evidence" value="ECO:0007669"/>
    <property type="project" value="UniProtKB-SubCell"/>
</dbReference>
<evidence type="ECO:0000256" key="4">
    <source>
        <dbReference type="ARBA" id="ARBA00022692"/>
    </source>
</evidence>
<sequence length="80" mass="9378">MTINFARETVIHFTKPYMNLGIGILFKLPSTMPTRLFSFMSPLDVDIWLYVMAAYIVVSITMFIVARFSPYEWRNPHPCE</sequence>
<evidence type="ECO:0000256" key="8">
    <source>
        <dbReference type="ARBA" id="ARBA00023170"/>
    </source>
</evidence>
<dbReference type="Pfam" id="PF10613">
    <property type="entry name" value="Lig_chan-Glu_bd"/>
    <property type="match status" value="1"/>
</dbReference>
<evidence type="ECO:0000256" key="11">
    <source>
        <dbReference type="ARBA" id="ARBA00023303"/>
    </source>
</evidence>
<dbReference type="PANTHER" id="PTHR18966">
    <property type="entry name" value="IONOTROPIC GLUTAMATE RECEPTOR"/>
    <property type="match status" value="1"/>
</dbReference>
<evidence type="ECO:0000256" key="10">
    <source>
        <dbReference type="ARBA" id="ARBA00023286"/>
    </source>
</evidence>
<organism evidence="15">
    <name type="scientific">Medioppia subpectinata</name>
    <dbReference type="NCBI Taxonomy" id="1979941"/>
    <lineage>
        <taxon>Eukaryota</taxon>
        <taxon>Metazoa</taxon>
        <taxon>Ecdysozoa</taxon>
        <taxon>Arthropoda</taxon>
        <taxon>Chelicerata</taxon>
        <taxon>Arachnida</taxon>
        <taxon>Acari</taxon>
        <taxon>Acariformes</taxon>
        <taxon>Sarcoptiformes</taxon>
        <taxon>Oribatida</taxon>
        <taxon>Brachypylina</taxon>
        <taxon>Oppioidea</taxon>
        <taxon>Oppiidae</taxon>
        <taxon>Medioppia</taxon>
    </lineage>
</organism>
<evidence type="ECO:0000259" key="13">
    <source>
        <dbReference type="Pfam" id="PF00060"/>
    </source>
</evidence>
<keyword evidence="6" id="KW-0406">Ion transport</keyword>
<evidence type="ECO:0000313" key="15">
    <source>
        <dbReference type="EMBL" id="CAD7628973.1"/>
    </source>
</evidence>
<keyword evidence="9" id="KW-0325">Glycoprotein</keyword>
<dbReference type="Gene3D" id="1.10.287.70">
    <property type="match status" value="1"/>
</dbReference>
<evidence type="ECO:0000256" key="9">
    <source>
        <dbReference type="ARBA" id="ARBA00023180"/>
    </source>
</evidence>
<evidence type="ECO:0000256" key="12">
    <source>
        <dbReference type="SAM" id="Phobius"/>
    </source>
</evidence>
<dbReference type="OrthoDB" id="5984008at2759"/>
<evidence type="ECO:0000256" key="2">
    <source>
        <dbReference type="ARBA" id="ARBA00008685"/>
    </source>
</evidence>
<keyword evidence="5 12" id="KW-1133">Transmembrane helix</keyword>
<evidence type="ECO:0000256" key="6">
    <source>
        <dbReference type="ARBA" id="ARBA00023065"/>
    </source>
</evidence>
<reference evidence="15" key="1">
    <citation type="submission" date="2020-11" db="EMBL/GenBank/DDBJ databases">
        <authorList>
            <person name="Tran Van P."/>
        </authorList>
    </citation>
    <scope>NUCLEOTIDE SEQUENCE</scope>
</reference>
<dbReference type="EMBL" id="CAJPIZ010006294">
    <property type="protein sequence ID" value="CAG2109403.1"/>
    <property type="molecule type" value="Genomic_DNA"/>
</dbReference>
<keyword evidence="16" id="KW-1185">Reference proteome</keyword>
<dbReference type="SUPFAM" id="SSF53850">
    <property type="entry name" value="Periplasmic binding protein-like II"/>
    <property type="match status" value="1"/>
</dbReference>
<feature type="transmembrane region" description="Helical" evidence="12">
    <location>
        <begin position="47"/>
        <end position="66"/>
    </location>
</feature>
<feature type="domain" description="Ionotropic glutamate receptor L-glutamate and glycine-binding" evidence="14">
    <location>
        <begin position="1"/>
        <end position="29"/>
    </location>
</feature>
<evidence type="ECO:0000256" key="3">
    <source>
        <dbReference type="ARBA" id="ARBA00022448"/>
    </source>
</evidence>
<dbReference type="Pfam" id="PF00060">
    <property type="entry name" value="Lig_chan"/>
    <property type="match status" value="1"/>
</dbReference>
<keyword evidence="11" id="KW-0407">Ion channel</keyword>
<dbReference type="InterPro" id="IPR015683">
    <property type="entry name" value="Ionotropic_Glu_rcpt"/>
</dbReference>
<keyword evidence="3" id="KW-0813">Transport</keyword>
<keyword evidence="7 12" id="KW-0472">Membrane</keyword>
<dbReference type="Gene3D" id="3.40.190.10">
    <property type="entry name" value="Periplasmic binding protein-like II"/>
    <property type="match status" value="1"/>
</dbReference>
<name>A0A7R9KVB7_9ACAR</name>
<dbReference type="InterPro" id="IPR001320">
    <property type="entry name" value="Iontro_rcpt_C"/>
</dbReference>
<evidence type="ECO:0000256" key="5">
    <source>
        <dbReference type="ARBA" id="ARBA00022989"/>
    </source>
</evidence>
<keyword evidence="8" id="KW-0675">Receptor</keyword>
<dbReference type="InterPro" id="IPR019594">
    <property type="entry name" value="Glu/Gly-bd"/>
</dbReference>